<comment type="caution">
    <text evidence="4">The sequence shown here is derived from an EMBL/GenBank/DDBJ whole genome shotgun (WGS) entry which is preliminary data.</text>
</comment>
<keyword evidence="3" id="KW-1133">Transmembrane helix</keyword>
<proteinExistence type="predicted"/>
<feature type="compositionally biased region" description="Polar residues" evidence="2">
    <location>
        <begin position="1575"/>
        <end position="1586"/>
    </location>
</feature>
<reference evidence="4 5" key="1">
    <citation type="submission" date="2024-02" db="EMBL/GenBank/DDBJ databases">
        <authorList>
            <person name="Chen Y."/>
            <person name="Shah S."/>
            <person name="Dougan E. K."/>
            <person name="Thang M."/>
            <person name="Chan C."/>
        </authorList>
    </citation>
    <scope>NUCLEOTIDE SEQUENCE [LARGE SCALE GENOMIC DNA]</scope>
</reference>
<keyword evidence="5" id="KW-1185">Reference proteome</keyword>
<dbReference type="SUPFAM" id="SSF50978">
    <property type="entry name" value="WD40 repeat-like"/>
    <property type="match status" value="1"/>
</dbReference>
<evidence type="ECO:0000313" key="5">
    <source>
        <dbReference type="Proteomes" id="UP001642464"/>
    </source>
</evidence>
<sequence length="2522" mass="281624">MSFARKKLRADLVGGEPLDLGQLAAGHFTLPLQPAKAWACPGTQDGVVGMQLSSFGWWNKKLRFRLSHFEDVLQALASHHEHLVTESSLSAQAMKDDPGMIGHGEGWFFARVPEQNGTTVLLLWLLQRPQLRYAPFPYPSVSHVKQWEDQAVSMTLQKPKAITHFHWQRGRVNKVYTTKNLLELGQIRNRAIQEAQIEAAALTRKGEEVDAVRRVVGPKQQLDEFYRSGTFSSSGKSQAIVSAHTAGLALIYRIRLSLINELYYKFMTEQLKKQKFILFVSYKLWPPWIDEIPLAAECLIMALGVVIGVFAVLTARKEKSWGSLTEFEKKEFRAEYHANLQQVKIAPDRKKTPGAALHPAEHKQLRAALGSLQTAHASADSTQRAWGLAAVDPLRCSKASANGALTATTVAVVARHKRVRKILAKAEKEETEDVKDSAESTKTSGFRRWWKKTAKIDAKALRKMGLMCLLSYGFVSNVNALLLILLATYRSILATGASPLASKASLKQFGITWAGLYVISNIVRPVRISIALAISKPFDKLVKFFEEKLKCKRWMAIGAVVLFLNVFLTIALLWGGMILVSSLTGVKVSASQIGVLLKAGKAAKGRDWYLLVGTRQGTLQAFDIAELLSDLPVWSRILAHLPREAAASFLRRPKRNGRRAGKFKVPEENDARLAEIEQEHLDAMELSRAPGQRPFPKHSDVPLFSRWRRHDYAIEVVKSIADRILTIDTKRNLKVCRAEDSRCLFCFQLPDFSCLTPHLSYSQVNAQTGREEEFSLLGVVMGNTRGSLELVELPVDHEDPEVSFSHASHGGAVLQVDFLLPAEIFVSVGEDDTLRFWSSSLYLLREVFFPQACTSVAFMKLPDMDISQGHGDVLVGFAAHVEQMPLDVWARGVKHESLGGSTLESTMRSSQGTSKSSKGTHFSKSAQEDDSAILEELALAWEPPGPEAATIKVEDVIVQTESEEASVPCEVVVEKVRTGAVMDFRGPPVVPLGVLCNNAADMMGVQERLERRMKEMPFGHERSKEIEEGDFESITRYYQGYNDWTVLPSGLLDAPRSYSIRGVTGPDEVAIVTSVGLNLHQSHLRAGKNTFQQPAGVQEEEEEIPEQVEIEEANIEEAEALEESQALQSMEVNQTDQTPPRTASPPSRRVTPLLPERRPSSCEGFQSQGFESENLELIEEDEVEETWRNLRIARGVPKRADAPKPVAQNIGNTDADVARMLKERGRLIDAPDDGFDSNFLSRITAKKTDVTYCGVDNLQSARRPARRVIRDPDDDIPEEGIKLWTTTGRLRTGIRQPPQRALPRSFVPLPPQHLWERAPVTRSEVTEMKIIAAAQQPPVESKQGFIWLVVASFHLGKKDIMSWWLAGLDIQSTKKYNLAARWLLQQSGVVRQRGEEFDPAELEYQKEVKMPNAETGDDEIVTPEDPLSGINRLLRALEEMTGRTSLDKRGELRNVFYLELKRRSGERISEFATRFRGLIAEMKSEGGEVAKLEAVDAARHEQALRNPQSDGNQGWQAPQQPVLPETPVAAGNPSTPAFLPPSNATMNADDNQLEGRDLPPVQPQELWQMMVPSNAHASSQVDSSLPSRRASDFSDTPFPQATRLAMGRRPSGLPLTSVCERVREIEGSFKRPAELDAEALREQGHEQGTPRAEASSSMPAEVDEALVTEAVDVIQTELKKENLHLQAELDKKSPLDAEVPDHGTWHGKWSLPSRSEWLAHQKLGLSWPNGSQPDHEVQAVQANRKEFRWKSMTGEEKKAFAEAAAQAWSVWEENAAIEVLAPEESERVRRRLLANKEGSKILTPRYVFTDRHEGLRTALNPLPLKARAGVIAPGYKDIFSYNLRKDAPTGSRVSQHLLFTFTASNSTSTTPQELKWKIMSADGKSAFLKGDAYVDGQRELFLENVKGEEPKLPFGSCLAKIRKGVFGLSDAPRQWYLRLNKSLQAAGWERTVFDFACWLKWSDDRKKLRGIIISHVDDLLLGGDTTAQESLLTIGKELGFGSVEYDDFVYCGKRIQMKRKTPEAELSESERRQLRAVLGSLQWLVAQVRFDQGYSLSTLQGEKPVIGTLQKANQLVKEFKRRPDFSLVFQALDLSKAGIMVVSDSSLGNALREGGCEGDVLEKLYSQSAYFVIIGDHNLMNGREGCFNVVDARSHRLPRVCRSTYGAELMGVEEGMDMGIFCRGGLATFLGLPTGRRDSLKVMEEIPMVSVTDAKDTYDRGNSDCPTYGAQKSMAFAVAWVRQTLNGHNSSLKWTATANMWVDAGTKLMPTDHMQDILSKGKWSYVYHQDYVKQSPKKKTIGKIEMDELPGEHLDERSQLFQFILKLSSLPGWHERPDMAVHVAYGAKSFRVPDGRFGANKYPVRSTFGKFDLKDGRSVWRQLERGANLSDLANRQGLLPKPAGCLISLFMSQAKKKIDQLRNHEHDMHVLLGHEQGQVSSAGASAKLATLRSSVESLLRPRSHSVHLWECDNTWQSKGQNFVVDAENRFRMHANTDYCLVVDGDHFVNGAKIQLWKCNSDM</sequence>
<feature type="region of interest" description="Disordered" evidence="2">
    <location>
        <begin position="1130"/>
        <end position="1173"/>
    </location>
</feature>
<gene>
    <name evidence="4" type="ORF">SCF082_LOCUS12471</name>
</gene>
<evidence type="ECO:0000256" key="2">
    <source>
        <dbReference type="SAM" id="MobiDB-lite"/>
    </source>
</evidence>
<feature type="transmembrane region" description="Helical" evidence="3">
    <location>
        <begin position="292"/>
        <end position="313"/>
    </location>
</feature>
<accession>A0ABP0JL14</accession>
<feature type="region of interest" description="Disordered" evidence="2">
    <location>
        <begin position="1575"/>
        <end position="1600"/>
    </location>
</feature>
<dbReference type="PANTHER" id="PTHR34370:SF1">
    <property type="entry name" value="OS04G0600100 PROTEIN"/>
    <property type="match status" value="1"/>
</dbReference>
<keyword evidence="3" id="KW-0472">Membrane</keyword>
<dbReference type="PROSITE" id="PS50231">
    <property type="entry name" value="RICIN_B_LECTIN"/>
    <property type="match status" value="1"/>
</dbReference>
<keyword evidence="3" id="KW-0812">Transmembrane</keyword>
<feature type="transmembrane region" description="Helical" evidence="3">
    <location>
        <begin position="554"/>
        <end position="580"/>
    </location>
</feature>
<dbReference type="PROSITE" id="PS50082">
    <property type="entry name" value="WD_REPEATS_2"/>
    <property type="match status" value="1"/>
</dbReference>
<evidence type="ECO:0000256" key="1">
    <source>
        <dbReference type="PROSITE-ProRule" id="PRU00221"/>
    </source>
</evidence>
<feature type="region of interest" description="Disordered" evidence="2">
    <location>
        <begin position="1502"/>
        <end position="1527"/>
    </location>
</feature>
<feature type="region of interest" description="Disordered" evidence="2">
    <location>
        <begin position="900"/>
        <end position="926"/>
    </location>
</feature>
<dbReference type="Gene3D" id="2.80.10.50">
    <property type="match status" value="1"/>
</dbReference>
<feature type="compositionally biased region" description="Polar residues" evidence="2">
    <location>
        <begin position="1505"/>
        <end position="1519"/>
    </location>
</feature>
<evidence type="ECO:0000256" key="3">
    <source>
        <dbReference type="SAM" id="Phobius"/>
    </source>
</evidence>
<feature type="compositionally biased region" description="Low complexity" evidence="2">
    <location>
        <begin position="1138"/>
        <end position="1152"/>
    </location>
</feature>
<feature type="transmembrane region" description="Helical" evidence="3">
    <location>
        <begin position="469"/>
        <end position="489"/>
    </location>
</feature>
<feature type="repeat" description="WD" evidence="1">
    <location>
        <begin position="806"/>
        <end position="838"/>
    </location>
</feature>
<name>A0ABP0JL14_9DINO</name>
<protein>
    <submittedName>
        <fullName evidence="4">Integrase catalytic domain-containing protein</fullName>
    </submittedName>
</protein>
<dbReference type="Proteomes" id="UP001642464">
    <property type="component" value="Unassembled WGS sequence"/>
</dbReference>
<feature type="compositionally biased region" description="Low complexity" evidence="2">
    <location>
        <begin position="909"/>
        <end position="920"/>
    </location>
</feature>
<dbReference type="PANTHER" id="PTHR34370">
    <property type="entry name" value="OS04G0600100 PROTEIN"/>
    <property type="match status" value="1"/>
</dbReference>
<dbReference type="InterPro" id="IPR036322">
    <property type="entry name" value="WD40_repeat_dom_sf"/>
</dbReference>
<dbReference type="SUPFAM" id="SSF50370">
    <property type="entry name" value="Ricin B-like lectins"/>
    <property type="match status" value="1"/>
</dbReference>
<organism evidence="4 5">
    <name type="scientific">Durusdinium trenchii</name>
    <dbReference type="NCBI Taxonomy" id="1381693"/>
    <lineage>
        <taxon>Eukaryota</taxon>
        <taxon>Sar</taxon>
        <taxon>Alveolata</taxon>
        <taxon>Dinophyceae</taxon>
        <taxon>Suessiales</taxon>
        <taxon>Symbiodiniaceae</taxon>
        <taxon>Durusdinium</taxon>
    </lineage>
</organism>
<evidence type="ECO:0000313" key="4">
    <source>
        <dbReference type="EMBL" id="CAK9014784.1"/>
    </source>
</evidence>
<keyword evidence="1" id="KW-0853">WD repeat</keyword>
<dbReference type="EMBL" id="CAXAMM010007602">
    <property type="protein sequence ID" value="CAK9014784.1"/>
    <property type="molecule type" value="Genomic_DNA"/>
</dbReference>
<feature type="transmembrane region" description="Helical" evidence="3">
    <location>
        <begin position="509"/>
        <end position="534"/>
    </location>
</feature>
<dbReference type="InterPro" id="IPR035992">
    <property type="entry name" value="Ricin_B-like_lectins"/>
</dbReference>
<dbReference type="InterPro" id="IPR001680">
    <property type="entry name" value="WD40_rpt"/>
</dbReference>